<protein>
    <submittedName>
        <fullName evidence="2">Uncharacterized protein</fullName>
    </submittedName>
</protein>
<feature type="compositionally biased region" description="Basic and acidic residues" evidence="1">
    <location>
        <begin position="117"/>
        <end position="135"/>
    </location>
</feature>
<gene>
    <name evidence="2" type="ORF">SDC9_100642</name>
</gene>
<reference evidence="2" key="1">
    <citation type="submission" date="2019-08" db="EMBL/GenBank/DDBJ databases">
        <authorList>
            <person name="Kucharzyk K."/>
            <person name="Murdoch R.W."/>
            <person name="Higgins S."/>
            <person name="Loffler F."/>
        </authorList>
    </citation>
    <scope>NUCLEOTIDE SEQUENCE</scope>
</reference>
<feature type="compositionally biased region" description="Basic and acidic residues" evidence="1">
    <location>
        <begin position="35"/>
        <end position="58"/>
    </location>
</feature>
<dbReference type="EMBL" id="VSSQ01014539">
    <property type="protein sequence ID" value="MPM53872.1"/>
    <property type="molecule type" value="Genomic_DNA"/>
</dbReference>
<comment type="caution">
    <text evidence="2">The sequence shown here is derived from an EMBL/GenBank/DDBJ whole genome shotgun (WGS) entry which is preliminary data.</text>
</comment>
<proteinExistence type="predicted"/>
<name>A0A645AKW4_9ZZZZ</name>
<organism evidence="2">
    <name type="scientific">bioreactor metagenome</name>
    <dbReference type="NCBI Taxonomy" id="1076179"/>
    <lineage>
        <taxon>unclassified sequences</taxon>
        <taxon>metagenomes</taxon>
        <taxon>ecological metagenomes</taxon>
    </lineage>
</organism>
<feature type="region of interest" description="Disordered" evidence="1">
    <location>
        <begin position="1"/>
        <end position="251"/>
    </location>
</feature>
<accession>A0A645AKW4</accession>
<feature type="compositionally biased region" description="Low complexity" evidence="1">
    <location>
        <begin position="1"/>
        <end position="20"/>
    </location>
</feature>
<evidence type="ECO:0000313" key="2">
    <source>
        <dbReference type="EMBL" id="MPM53872.1"/>
    </source>
</evidence>
<dbReference type="AlphaFoldDB" id="A0A645AKW4"/>
<evidence type="ECO:0000256" key="1">
    <source>
        <dbReference type="SAM" id="MobiDB-lite"/>
    </source>
</evidence>
<feature type="compositionally biased region" description="Basic and acidic residues" evidence="1">
    <location>
        <begin position="92"/>
        <end position="104"/>
    </location>
</feature>
<feature type="compositionally biased region" description="Basic and acidic residues" evidence="1">
    <location>
        <begin position="215"/>
        <end position="237"/>
    </location>
</feature>
<sequence length="251" mass="26720">MVGPGQRGHQTGGQPHQGQGEDLVPGQPPVPGHQDGQHGDHDGEDREEHPSGDAHPEEPGGQPLQGLVADVLRAGGPGGDPEGPEPQTLGGQHDDTDQRRHPEGGRTGPGHPGPPGEQREDTEQGREQLDRRGDADADAAGPAPAVVRQQVEHHQCHQQGVDLPVAEGGPQRLDRHQGTGPDQPEGPAPRHPAAAQHRLLGPDQQGDPQQAPEPLRPERQRQHHDGGERRVDVREVPARAQHVVDTLAVHQ</sequence>
<feature type="compositionally biased region" description="Low complexity" evidence="1">
    <location>
        <begin position="191"/>
        <end position="210"/>
    </location>
</feature>